<dbReference type="GO" id="GO:0006364">
    <property type="term" value="P:rRNA processing"/>
    <property type="evidence" value="ECO:0007669"/>
    <property type="project" value="TreeGrafter"/>
</dbReference>
<keyword evidence="2" id="KW-0378">Hydrolase</keyword>
<evidence type="ECO:0000256" key="4">
    <source>
        <dbReference type="PROSITE-ProRule" id="PRU00042"/>
    </source>
</evidence>
<evidence type="ECO:0000256" key="2">
    <source>
        <dbReference type="ARBA" id="ARBA00022801"/>
    </source>
</evidence>
<dbReference type="RefSeq" id="XP_046007024.1">
    <property type="nucleotide sequence ID" value="XM_046155192.1"/>
</dbReference>
<dbReference type="Pfam" id="PF00929">
    <property type="entry name" value="RNase_T"/>
    <property type="match status" value="1"/>
</dbReference>
<dbReference type="PROSITE" id="PS00028">
    <property type="entry name" value="ZINC_FINGER_C2H2_1"/>
    <property type="match status" value="1"/>
</dbReference>
<organism evidence="7 8">
    <name type="scientific">Microdochium trichocladiopsis</name>
    <dbReference type="NCBI Taxonomy" id="1682393"/>
    <lineage>
        <taxon>Eukaryota</taxon>
        <taxon>Fungi</taxon>
        <taxon>Dikarya</taxon>
        <taxon>Ascomycota</taxon>
        <taxon>Pezizomycotina</taxon>
        <taxon>Sordariomycetes</taxon>
        <taxon>Xylariomycetidae</taxon>
        <taxon>Xylariales</taxon>
        <taxon>Microdochiaceae</taxon>
        <taxon>Microdochium</taxon>
    </lineage>
</organism>
<dbReference type="GO" id="GO:0004527">
    <property type="term" value="F:exonuclease activity"/>
    <property type="evidence" value="ECO:0007669"/>
    <property type="project" value="UniProtKB-KW"/>
</dbReference>
<dbReference type="InterPro" id="IPR047021">
    <property type="entry name" value="REXO1/3/4-like"/>
</dbReference>
<evidence type="ECO:0000259" key="6">
    <source>
        <dbReference type="PROSITE" id="PS50157"/>
    </source>
</evidence>
<evidence type="ECO:0000256" key="3">
    <source>
        <dbReference type="ARBA" id="ARBA00022839"/>
    </source>
</evidence>
<dbReference type="GO" id="GO:0000027">
    <property type="term" value="P:ribosomal large subunit assembly"/>
    <property type="evidence" value="ECO:0007669"/>
    <property type="project" value="TreeGrafter"/>
</dbReference>
<protein>
    <submittedName>
        <fullName evidence="7">Ribonuclease H-like domain-containing protein</fullName>
    </submittedName>
</protein>
<reference evidence="7" key="1">
    <citation type="journal article" date="2021" name="Nat. Commun.">
        <title>Genetic determinants of endophytism in the Arabidopsis root mycobiome.</title>
        <authorList>
            <person name="Mesny F."/>
            <person name="Miyauchi S."/>
            <person name="Thiergart T."/>
            <person name="Pickel B."/>
            <person name="Atanasova L."/>
            <person name="Karlsson M."/>
            <person name="Huettel B."/>
            <person name="Barry K.W."/>
            <person name="Haridas S."/>
            <person name="Chen C."/>
            <person name="Bauer D."/>
            <person name="Andreopoulos W."/>
            <person name="Pangilinan J."/>
            <person name="LaButti K."/>
            <person name="Riley R."/>
            <person name="Lipzen A."/>
            <person name="Clum A."/>
            <person name="Drula E."/>
            <person name="Henrissat B."/>
            <person name="Kohler A."/>
            <person name="Grigoriev I.V."/>
            <person name="Martin F.M."/>
            <person name="Hacquard S."/>
        </authorList>
    </citation>
    <scope>NUCLEOTIDE SEQUENCE</scope>
    <source>
        <strain evidence="7">MPI-CAGE-CH-0230</strain>
    </source>
</reference>
<keyword evidence="3" id="KW-0269">Exonuclease</keyword>
<name>A0A9P8XV99_9PEZI</name>
<dbReference type="PROSITE" id="PS50157">
    <property type="entry name" value="ZINC_FINGER_C2H2_2"/>
    <property type="match status" value="1"/>
</dbReference>
<feature type="region of interest" description="Disordered" evidence="5">
    <location>
        <begin position="15"/>
        <end position="43"/>
    </location>
</feature>
<dbReference type="GO" id="GO:0005634">
    <property type="term" value="C:nucleus"/>
    <property type="evidence" value="ECO:0007669"/>
    <property type="project" value="TreeGrafter"/>
</dbReference>
<dbReference type="InterPro" id="IPR036397">
    <property type="entry name" value="RNaseH_sf"/>
</dbReference>
<dbReference type="Gene3D" id="3.30.420.10">
    <property type="entry name" value="Ribonuclease H-like superfamily/Ribonuclease H"/>
    <property type="match status" value="1"/>
</dbReference>
<comment type="caution">
    <text evidence="7">The sequence shown here is derived from an EMBL/GenBank/DDBJ whole genome shotgun (WGS) entry which is preliminary data.</text>
</comment>
<accession>A0A9P8XV99</accession>
<dbReference type="InterPro" id="IPR013520">
    <property type="entry name" value="Ribonucl_H"/>
</dbReference>
<dbReference type="EMBL" id="JAGTJQ010000010">
    <property type="protein sequence ID" value="KAH7020823.1"/>
    <property type="molecule type" value="Genomic_DNA"/>
</dbReference>
<keyword evidence="4" id="KW-0863">Zinc-finger</keyword>
<dbReference type="OrthoDB" id="16516at2759"/>
<evidence type="ECO:0000256" key="5">
    <source>
        <dbReference type="SAM" id="MobiDB-lite"/>
    </source>
</evidence>
<dbReference type="InterPro" id="IPR013087">
    <property type="entry name" value="Znf_C2H2_type"/>
</dbReference>
<keyword evidence="4" id="KW-0479">Metal-binding</keyword>
<evidence type="ECO:0000313" key="7">
    <source>
        <dbReference type="EMBL" id="KAH7020823.1"/>
    </source>
</evidence>
<evidence type="ECO:0000313" key="8">
    <source>
        <dbReference type="Proteomes" id="UP000756346"/>
    </source>
</evidence>
<evidence type="ECO:0000256" key="1">
    <source>
        <dbReference type="ARBA" id="ARBA00022722"/>
    </source>
</evidence>
<dbReference type="GO" id="GO:0008270">
    <property type="term" value="F:zinc ion binding"/>
    <property type="evidence" value="ECO:0007669"/>
    <property type="project" value="UniProtKB-KW"/>
</dbReference>
<dbReference type="SMART" id="SM00479">
    <property type="entry name" value="EXOIII"/>
    <property type="match status" value="1"/>
</dbReference>
<dbReference type="InterPro" id="IPR012337">
    <property type="entry name" value="RNaseH-like_sf"/>
</dbReference>
<dbReference type="CDD" id="cd06137">
    <property type="entry name" value="DEDDh_RNase"/>
    <property type="match status" value="1"/>
</dbReference>
<dbReference type="GO" id="GO:0003676">
    <property type="term" value="F:nucleic acid binding"/>
    <property type="evidence" value="ECO:0007669"/>
    <property type="project" value="InterPro"/>
</dbReference>
<keyword evidence="8" id="KW-1185">Reference proteome</keyword>
<keyword evidence="1" id="KW-0540">Nuclease</keyword>
<dbReference type="PANTHER" id="PTHR12801:SF114">
    <property type="entry name" value="EXONUCLEASE, PUTATIVE (AFU_ORTHOLOGUE AFUA_7G00870)-RELATED"/>
    <property type="match status" value="1"/>
</dbReference>
<dbReference type="SUPFAM" id="SSF53098">
    <property type="entry name" value="Ribonuclease H-like"/>
    <property type="match status" value="1"/>
</dbReference>
<sequence>MSTTMIATISSSLAYPAQDPSANSSHRGTDAASGPGNRGPTVREKKHVCDICHKGFDNKYKQRDHRRAHTRASANAITIAIHPKPATAVAKTLSHRGLVYTTLSKDQKAATRAQLPSLCHSEQRLKKEGYTIIASDDITADGSASAGAETVLPTPRAAPSAVKISAIVVDCEMAGTAEKDSELVHLTLLEFFSGHVLLNKLVNPTRAITDWRTSITGIDASTMQAAVDDDRALQGWQAARAELWRLADDNTILIGQSLHNDLKVLHTTHYRVIDTAVLAADAVLGQKSKIRKRWGLQELCRQLLDIHIRQPAGPGESVVHDALEDTLATRELVLMCLSWPENLASWAKEERKVFYGKNKGGKKQLSSLRGGGSS</sequence>
<dbReference type="GeneID" id="70184738"/>
<dbReference type="Proteomes" id="UP000756346">
    <property type="component" value="Unassembled WGS sequence"/>
</dbReference>
<keyword evidence="4" id="KW-0862">Zinc</keyword>
<dbReference type="PANTHER" id="PTHR12801">
    <property type="entry name" value="RNA EXONUCLEASE REXO1 / RECO3 FAMILY MEMBER-RELATED"/>
    <property type="match status" value="1"/>
</dbReference>
<gene>
    <name evidence="7" type="ORF">B0I36DRAFT_333231</name>
</gene>
<dbReference type="AlphaFoldDB" id="A0A9P8XV99"/>
<proteinExistence type="predicted"/>
<feature type="domain" description="C2H2-type" evidence="6">
    <location>
        <begin position="47"/>
        <end position="74"/>
    </location>
</feature>